<gene>
    <name evidence="1" type="ORF">Homavirus33_5</name>
</gene>
<dbReference type="InterPro" id="IPR027417">
    <property type="entry name" value="P-loop_NTPase"/>
</dbReference>
<accession>A0A3G5A947</accession>
<organism evidence="1">
    <name type="scientific">Homavirus sp</name>
    <dbReference type="NCBI Taxonomy" id="2487769"/>
    <lineage>
        <taxon>Viruses</taxon>
        <taxon>Varidnaviria</taxon>
        <taxon>Bamfordvirae</taxon>
        <taxon>Nucleocytoviricota</taxon>
        <taxon>Megaviricetes</taxon>
        <taxon>Imitervirales</taxon>
        <taxon>Mimiviridae</taxon>
        <taxon>Klosneuvirinae</taxon>
    </lineage>
</organism>
<evidence type="ECO:0000313" key="1">
    <source>
        <dbReference type="EMBL" id="AYV82343.1"/>
    </source>
</evidence>
<name>A0A3G5A947_9VIRU</name>
<dbReference type="EMBL" id="MK072364">
    <property type="protein sequence ID" value="AYV82343.1"/>
    <property type="molecule type" value="Genomic_DNA"/>
</dbReference>
<proteinExistence type="predicted"/>
<dbReference type="Gene3D" id="3.40.50.300">
    <property type="entry name" value="P-loop containing nucleotide triphosphate hydrolases"/>
    <property type="match status" value="1"/>
</dbReference>
<sequence>MANTGSSAIISHLKKLTKYVDIIGFEPFDNFHMKKPLIGENLTMIFDLLFSKNLTNDFAYYKMNSIYKIYSDKEIDKFDKKKAIGFKMRFRNWETIETPIIKNNVVVFILVRQDVFKWAISTYDVDCNQFKLIKGDIEKDPTIKIDIEKFKSILRICHKNLEERYGLIDMLRKKNVDVCPLYYEEFCNDKKLFFKKMFDKLQIKLTNDELTEFANKPNYFKKVHSDDLKKYVTNYDELKVEFGSKYVF</sequence>
<protein>
    <submittedName>
        <fullName evidence="1">Uncharacterized protein</fullName>
    </submittedName>
</protein>
<reference evidence="1" key="1">
    <citation type="submission" date="2018-10" db="EMBL/GenBank/DDBJ databases">
        <title>Hidden diversity of soil giant viruses.</title>
        <authorList>
            <person name="Schulz F."/>
            <person name="Alteio L."/>
            <person name="Goudeau D."/>
            <person name="Ryan E.M."/>
            <person name="Malmstrom R.R."/>
            <person name="Blanchard J."/>
            <person name="Woyke T."/>
        </authorList>
    </citation>
    <scope>NUCLEOTIDE SEQUENCE</scope>
    <source>
        <strain evidence="1">HOV1</strain>
    </source>
</reference>